<keyword evidence="4 5" id="KW-0234">DNA repair</keyword>
<dbReference type="GO" id="GO:0003677">
    <property type="term" value="F:DNA binding"/>
    <property type="evidence" value="ECO:0007669"/>
    <property type="project" value="InterPro"/>
</dbReference>
<sequence>MTETTPGDAMRLLSGTALEVAPRLLGAVLRVGGVSLRLTEVEAYLGEGADPGSHAHRGPTARNASMFGGAGTVYVYLSYGIHRCVNLVCGPAGEGSGVLLRAGAVVGGLETARSRRPTSRDDRDLARGPGRLGSALGIDLADDGSHLGAGRIALTLPETPVGAVSAGPRVGVAGEAGGADFPWRFWITDDPTVSSYRPAVRRAGRSG</sequence>
<dbReference type="GO" id="GO:0003905">
    <property type="term" value="F:alkylbase DNA N-glycosylase activity"/>
    <property type="evidence" value="ECO:0007669"/>
    <property type="project" value="InterPro"/>
</dbReference>
<protein>
    <recommendedName>
        <fullName evidence="5">Putative 3-methyladenine DNA glycosylase</fullName>
        <ecNumber evidence="5">3.2.2.-</ecNumber>
    </recommendedName>
</protein>
<reference evidence="6 8" key="1">
    <citation type="submission" date="2019-07" db="EMBL/GenBank/DDBJ databases">
        <title>Whole genome shotgun sequence of Frigoribacterium faeni NBRC 103066.</title>
        <authorList>
            <person name="Hosoyama A."/>
            <person name="Uohara A."/>
            <person name="Ohji S."/>
            <person name="Ichikawa N."/>
        </authorList>
    </citation>
    <scope>NUCLEOTIDE SEQUENCE [LARGE SCALE GENOMIC DNA]</scope>
    <source>
        <strain evidence="6 8">NBRC 103066</strain>
    </source>
</reference>
<evidence type="ECO:0000313" key="9">
    <source>
        <dbReference type="Proteomes" id="UP000522688"/>
    </source>
</evidence>
<evidence type="ECO:0000256" key="2">
    <source>
        <dbReference type="ARBA" id="ARBA00022763"/>
    </source>
</evidence>
<dbReference type="EMBL" id="JACGWW010000002">
    <property type="protein sequence ID" value="MBA8813186.1"/>
    <property type="molecule type" value="Genomic_DNA"/>
</dbReference>
<dbReference type="EMBL" id="BJUV01000009">
    <property type="protein sequence ID" value="GEK82838.1"/>
    <property type="molecule type" value="Genomic_DNA"/>
</dbReference>
<proteinExistence type="inferred from homology"/>
<comment type="similarity">
    <text evidence="1 5">Belongs to the DNA glycosylase MPG family.</text>
</comment>
<dbReference type="HAMAP" id="MF_00527">
    <property type="entry name" value="3MGH"/>
    <property type="match status" value="1"/>
</dbReference>
<accession>A0A7W3JHY3</accession>
<dbReference type="InterPro" id="IPR011034">
    <property type="entry name" value="Formyl_transferase-like_C_sf"/>
</dbReference>
<dbReference type="PANTHER" id="PTHR10429">
    <property type="entry name" value="DNA-3-METHYLADENINE GLYCOSYLASE"/>
    <property type="match status" value="1"/>
</dbReference>
<keyword evidence="8" id="KW-1185">Reference proteome</keyword>
<organism evidence="7 9">
    <name type="scientific">Frigoribacterium faeni</name>
    <dbReference type="NCBI Taxonomy" id="145483"/>
    <lineage>
        <taxon>Bacteria</taxon>
        <taxon>Bacillati</taxon>
        <taxon>Actinomycetota</taxon>
        <taxon>Actinomycetes</taxon>
        <taxon>Micrococcales</taxon>
        <taxon>Microbacteriaceae</taxon>
        <taxon>Frigoribacterium</taxon>
    </lineage>
</organism>
<dbReference type="AlphaFoldDB" id="A0A7W3JHY3"/>
<dbReference type="InterPro" id="IPR003180">
    <property type="entry name" value="MPG"/>
</dbReference>
<keyword evidence="2 5" id="KW-0227">DNA damage</keyword>
<comment type="caution">
    <text evidence="7">The sequence shown here is derived from an EMBL/GenBank/DDBJ whole genome shotgun (WGS) entry which is preliminary data.</text>
</comment>
<evidence type="ECO:0000313" key="8">
    <source>
        <dbReference type="Proteomes" id="UP000321154"/>
    </source>
</evidence>
<dbReference type="InterPro" id="IPR036995">
    <property type="entry name" value="MPG_sf"/>
</dbReference>
<evidence type="ECO:0000313" key="6">
    <source>
        <dbReference type="EMBL" id="GEK82838.1"/>
    </source>
</evidence>
<dbReference type="EC" id="3.2.2.-" evidence="5"/>
<dbReference type="PANTHER" id="PTHR10429:SF0">
    <property type="entry name" value="DNA-3-METHYLADENINE GLYCOSYLASE"/>
    <property type="match status" value="1"/>
</dbReference>
<evidence type="ECO:0000313" key="7">
    <source>
        <dbReference type="EMBL" id="MBA8813186.1"/>
    </source>
</evidence>
<dbReference type="NCBIfam" id="TIGR00567">
    <property type="entry name" value="3mg"/>
    <property type="match status" value="1"/>
</dbReference>
<dbReference type="GO" id="GO:0006284">
    <property type="term" value="P:base-excision repair"/>
    <property type="evidence" value="ECO:0007669"/>
    <property type="project" value="InterPro"/>
</dbReference>
<evidence type="ECO:0000256" key="1">
    <source>
        <dbReference type="ARBA" id="ARBA00009232"/>
    </source>
</evidence>
<dbReference type="CDD" id="cd00540">
    <property type="entry name" value="AAG"/>
    <property type="match status" value="1"/>
</dbReference>
<dbReference type="Gene3D" id="3.10.300.10">
    <property type="entry name" value="Methylpurine-DNA glycosylase (MPG)"/>
    <property type="match status" value="1"/>
</dbReference>
<dbReference type="Proteomes" id="UP000522688">
    <property type="component" value="Unassembled WGS sequence"/>
</dbReference>
<reference evidence="7 9" key="2">
    <citation type="submission" date="2020-07" db="EMBL/GenBank/DDBJ databases">
        <title>Sequencing the genomes of 1000 actinobacteria strains.</title>
        <authorList>
            <person name="Klenk H.-P."/>
        </authorList>
    </citation>
    <scope>NUCLEOTIDE SEQUENCE [LARGE SCALE GENOMIC DNA]</scope>
    <source>
        <strain evidence="7 9">DSM 10309</strain>
    </source>
</reference>
<dbReference type="Pfam" id="PF02245">
    <property type="entry name" value="Pur_DNA_glyco"/>
    <property type="match status" value="1"/>
</dbReference>
<dbReference type="SUPFAM" id="SSF50486">
    <property type="entry name" value="FMT C-terminal domain-like"/>
    <property type="match status" value="1"/>
</dbReference>
<gene>
    <name evidence="7" type="ORF">FB463_001435</name>
    <name evidence="6" type="ORF">FFA01_11470</name>
</gene>
<evidence type="ECO:0000256" key="4">
    <source>
        <dbReference type="ARBA" id="ARBA00023204"/>
    </source>
</evidence>
<dbReference type="NCBIfam" id="NF002003">
    <property type="entry name" value="PRK00802.1-3"/>
    <property type="match status" value="1"/>
</dbReference>
<keyword evidence="7" id="KW-0326">Glycosidase</keyword>
<evidence type="ECO:0000256" key="5">
    <source>
        <dbReference type="HAMAP-Rule" id="MF_00527"/>
    </source>
</evidence>
<dbReference type="Proteomes" id="UP000321154">
    <property type="component" value="Unassembled WGS sequence"/>
</dbReference>
<keyword evidence="3 5" id="KW-0378">Hydrolase</keyword>
<name>A0A7W3JHY3_9MICO</name>
<evidence type="ECO:0000256" key="3">
    <source>
        <dbReference type="ARBA" id="ARBA00022801"/>
    </source>
</evidence>